<dbReference type="EMBL" id="CP118988">
    <property type="protein sequence ID" value="WED77841.1"/>
    <property type="molecule type" value="Genomic_DNA"/>
</dbReference>
<evidence type="ECO:0000259" key="1">
    <source>
        <dbReference type="Pfam" id="PF13643"/>
    </source>
</evidence>
<dbReference type="Pfam" id="PF02810">
    <property type="entry name" value="SEC-C"/>
    <property type="match status" value="1"/>
</dbReference>
<dbReference type="Proteomes" id="UP001213721">
    <property type="component" value="Chromosome"/>
</dbReference>
<organism evidence="2 3">
    <name type="scientific">Aeromonas allosaccharophila</name>
    <dbReference type="NCBI Taxonomy" id="656"/>
    <lineage>
        <taxon>Bacteria</taxon>
        <taxon>Pseudomonadati</taxon>
        <taxon>Pseudomonadota</taxon>
        <taxon>Gammaproteobacteria</taxon>
        <taxon>Aeromonadales</taxon>
        <taxon>Aeromonadaceae</taxon>
        <taxon>Aeromonas</taxon>
    </lineage>
</organism>
<dbReference type="InterPro" id="IPR025285">
    <property type="entry name" value="DUF4145"/>
</dbReference>
<dbReference type="SUPFAM" id="SSF81901">
    <property type="entry name" value="HCP-like"/>
    <property type="match status" value="1"/>
</dbReference>
<dbReference type="RefSeq" id="WP_275057684.1">
    <property type="nucleotide sequence ID" value="NZ_CP118988.1"/>
</dbReference>
<dbReference type="AlphaFoldDB" id="A0AAX3NW16"/>
<dbReference type="Pfam" id="PF13643">
    <property type="entry name" value="DUF4145"/>
    <property type="match status" value="1"/>
</dbReference>
<protein>
    <submittedName>
        <fullName evidence="2">SEC-C metal-binding domain-containing protein</fullName>
    </submittedName>
</protein>
<reference evidence="2" key="1">
    <citation type="submission" date="2023-02" db="EMBL/GenBank/DDBJ databases">
        <title>The sequence of Aeromonas allosaccharophila K520.</title>
        <authorList>
            <person name="Luo X."/>
        </authorList>
    </citation>
    <scope>NUCLEOTIDE SEQUENCE</scope>
    <source>
        <strain evidence="2">K520</strain>
    </source>
</reference>
<sequence length="456" mass="51678">MNKECNTVFDTDFVSVFGTKIANLYKEAIEYQRVLPDVSLTRFRQILELWCAELAKKKNLNGTDDLTLRDFIDFLYSERIFNRDVKDKLHKVRQFANNAVHANKELSHDTQRNELISTFVKTRSLFSSLLKDLSPLYSLSQANVVIIEGDLRGVEEKEIIYKALFSDNAKDKFLGGKAISALHDAYFQKLPTTFVTERQNIHLSSHDEIALQLYLAAVELDAELDKVSVNLWCNQKEREELVHSRARSEYNYEFALLVADRPDDDPYKQRAFTALRSAARRNHQPSQALLGALLYNSGAYVESFDLLKPASLDGDLLALRQLYFYYSEGKACPKDMILATEYAEKAIELGCTQTMYAYGRNLIEGNNVKPDKIKGNELIKKATEMGDKQATTYSKMFIENDLPKILADEFSNILDILSKGSLTGSKFAGFVGGRKIGVNDTCPCGSGKKYKRCCKT</sequence>
<dbReference type="InterPro" id="IPR011990">
    <property type="entry name" value="TPR-like_helical_dom_sf"/>
</dbReference>
<evidence type="ECO:0000313" key="2">
    <source>
        <dbReference type="EMBL" id="WED77841.1"/>
    </source>
</evidence>
<dbReference type="Gene3D" id="1.25.40.10">
    <property type="entry name" value="Tetratricopeptide repeat domain"/>
    <property type="match status" value="1"/>
</dbReference>
<name>A0AAX3NW16_9GAMM</name>
<gene>
    <name evidence="2" type="ORF">PYU98_06345</name>
</gene>
<evidence type="ECO:0000313" key="3">
    <source>
        <dbReference type="Proteomes" id="UP001213721"/>
    </source>
</evidence>
<feature type="domain" description="DUF4145" evidence="1">
    <location>
        <begin position="34"/>
        <end position="109"/>
    </location>
</feature>
<proteinExistence type="predicted"/>
<accession>A0AAX3NW16</accession>
<dbReference type="SUPFAM" id="SSF103642">
    <property type="entry name" value="Sec-C motif"/>
    <property type="match status" value="1"/>
</dbReference>
<dbReference type="InterPro" id="IPR004027">
    <property type="entry name" value="SEC_C_motif"/>
</dbReference>